<dbReference type="PaxDb" id="73239-Q7RCY0"/>
<dbReference type="AlphaFoldDB" id="Q7RCY0"/>
<feature type="compositionally biased region" description="Polar residues" evidence="1">
    <location>
        <begin position="591"/>
        <end position="608"/>
    </location>
</feature>
<dbReference type="EMBL" id="AABL01001817">
    <property type="protein sequence ID" value="EAA17699.1"/>
    <property type="molecule type" value="Genomic_DNA"/>
</dbReference>
<name>Q7RCY0_PLAYO</name>
<dbReference type="Proteomes" id="UP000008553">
    <property type="component" value="Unassembled WGS sequence"/>
</dbReference>
<dbReference type="InParanoid" id="Q7RCY0"/>
<feature type="compositionally biased region" description="Basic and acidic residues" evidence="1">
    <location>
        <begin position="635"/>
        <end position="648"/>
    </location>
</feature>
<reference evidence="3 4" key="1">
    <citation type="journal article" date="2002" name="Nature">
        <title>Genome sequence and comparative analysis of the model rodent malaria parasite Plasmodium yoelii yoelii.</title>
        <authorList>
            <person name="Carlton J.M."/>
            <person name="Angiuoli S.V."/>
            <person name="Suh B.B."/>
            <person name="Kooij T.W."/>
            <person name="Pertea M."/>
            <person name="Silva J.C."/>
            <person name="Ermolaeva M.D."/>
            <person name="Allen J.E."/>
            <person name="Selengut J.D."/>
            <person name="Koo H.L."/>
            <person name="Peterson J.D."/>
            <person name="Pop M."/>
            <person name="Kosack D.S."/>
            <person name="Shumway M.F."/>
            <person name="Bidwell S.L."/>
            <person name="Shallom S.J."/>
            <person name="van Aken S.E."/>
            <person name="Riedmuller S.B."/>
            <person name="Feldblyum T.V."/>
            <person name="Cho J.K."/>
            <person name="Quackenbush J."/>
            <person name="Sedegah M."/>
            <person name="Shoaibi A."/>
            <person name="Cummings L.M."/>
            <person name="Florens L."/>
            <person name="Yates J.R."/>
            <person name="Raine J.D."/>
            <person name="Sinden R.E."/>
            <person name="Harris M.A."/>
            <person name="Cunningham D.A."/>
            <person name="Preiser P.R."/>
            <person name="Bergman L.W."/>
            <person name="Vaidya A.B."/>
            <person name="van Lin L.H."/>
            <person name="Janse C.J."/>
            <person name="Waters A.P."/>
            <person name="Smith H.O."/>
            <person name="White O.R."/>
            <person name="Salzberg S.L."/>
            <person name="Venter J.C."/>
            <person name="Fraser C.M."/>
            <person name="Hoffman S.L."/>
            <person name="Gardner M.J."/>
            <person name="Carucci D.J."/>
        </authorList>
    </citation>
    <scope>NUCLEOTIDE SEQUENCE [LARGE SCALE GENOMIC DNA]</scope>
    <source>
        <strain evidence="3 4">17XNL</strain>
    </source>
</reference>
<dbReference type="FunCoup" id="Q7RCY0">
    <property type="interactions" value="691"/>
</dbReference>
<gene>
    <name evidence="3" type="ORF">PY05646</name>
</gene>
<evidence type="ECO:0000256" key="2">
    <source>
        <dbReference type="SAM" id="Phobius"/>
    </source>
</evidence>
<feature type="region of interest" description="Disordered" evidence="1">
    <location>
        <begin position="418"/>
        <end position="437"/>
    </location>
</feature>
<keyword evidence="2" id="KW-1133">Transmembrane helix</keyword>
<evidence type="ECO:0000256" key="1">
    <source>
        <dbReference type="SAM" id="MobiDB-lite"/>
    </source>
</evidence>
<feature type="compositionally biased region" description="Polar residues" evidence="1">
    <location>
        <begin position="649"/>
        <end position="659"/>
    </location>
</feature>
<keyword evidence="4" id="KW-1185">Reference proteome</keyword>
<protein>
    <submittedName>
        <fullName evidence="3">Drosophila melanogaster CG15040 gene product</fullName>
    </submittedName>
</protein>
<comment type="caution">
    <text evidence="3">The sequence shown here is derived from an EMBL/GenBank/DDBJ whole genome shotgun (WGS) entry which is preliminary data.</text>
</comment>
<feature type="region of interest" description="Disordered" evidence="1">
    <location>
        <begin position="586"/>
        <end position="659"/>
    </location>
</feature>
<feature type="transmembrane region" description="Helical" evidence="2">
    <location>
        <begin position="12"/>
        <end position="29"/>
    </location>
</feature>
<evidence type="ECO:0000313" key="3">
    <source>
        <dbReference type="EMBL" id="EAA17699.1"/>
    </source>
</evidence>
<keyword evidence="2" id="KW-0812">Transmembrane</keyword>
<keyword evidence="2" id="KW-0472">Membrane</keyword>
<accession>Q7RCY0</accession>
<feature type="compositionally biased region" description="Low complexity" evidence="1">
    <location>
        <begin position="609"/>
        <end position="631"/>
    </location>
</feature>
<proteinExistence type="predicted"/>
<sequence>MPYSKDVTHKPIVIIFIIFLFFTQFVIIICNKNNILRDTHFLKYKKALHLQPKDKRKTTTHFNFIYPYNKLHIRSNEKEHKLNDDLKNIILLFGRIAEPYYPHTIEQFNNFKEPYSKYIYTDNIYNSTKWANVFKDNEKVNKKQFYQKICQLKFKWPINEDGNITEHDFYNLVIERCLNNINIIRNNIHNLKTLFIQILQKKQIHNETNPYNNEKDTFIEKEEISRAQDLYKKWEKELFTSSATNEEDISSSEKNMQMQNDMKMKMMEELYKFNLSDMFKQHNRSYTRLLVNELFTREYPSKRITDMFLYLIFQKDIERFSYDEFIMHLNILGKKILLYNCNHDSNIYFDNFFFLMKNEIKKKPNHIKKKTQIPFSDSKIMKTKKDYTINKNSYCDNKNPIKIIKNKSNHNIISQTGMKKKIKPHQNPIKINPNTTNQILGKDKMQTCENCGKIKNISNQSSFLLSTNLDNQIDIDHNEKTKKNIQRNTQIGKNCLKSKLIFIYEYYKNINRNNEKNISNGIRQNINRSFNSNSSFEIKTNKDSSIIPSIVNFDSLNSYKSNSSEQINTHDNNINTVQVEPTFSEKKHSIENSSVSSNPLHDNFNTTASISDITNNKNDNDNSNNKTLNTSQEDISLKKRDSFEENRKQNQINTKQQYENKNNIRSNHLNSETMTSNIYHDCYGYNFKEIFLKSNILEKSISLIIEKRKIRLSLVGPIEKDDLDNPRTTILNMFKHCLIGNEKLHKNILFIILTTDQLFDNHKEIFLELFSILKYDYKDVYLSNIRKLVSSEIVSLKNKIQSYDNEYSLPNKLSNIINNTPQISASYTDLDKCTKYLLFN</sequence>
<organism evidence="3 4">
    <name type="scientific">Plasmodium yoelii yoelii</name>
    <dbReference type="NCBI Taxonomy" id="73239"/>
    <lineage>
        <taxon>Eukaryota</taxon>
        <taxon>Sar</taxon>
        <taxon>Alveolata</taxon>
        <taxon>Apicomplexa</taxon>
        <taxon>Aconoidasida</taxon>
        <taxon>Haemosporida</taxon>
        <taxon>Plasmodiidae</taxon>
        <taxon>Plasmodium</taxon>
        <taxon>Plasmodium (Vinckeia)</taxon>
    </lineage>
</organism>
<evidence type="ECO:0000313" key="4">
    <source>
        <dbReference type="Proteomes" id="UP000008553"/>
    </source>
</evidence>